<protein>
    <submittedName>
        <fullName evidence="1">Uncharacterized protein</fullName>
    </submittedName>
</protein>
<dbReference type="Proteomes" id="UP001063166">
    <property type="component" value="Unassembled WGS sequence"/>
</dbReference>
<comment type="caution">
    <text evidence="1">The sequence shown here is derived from an EMBL/GenBank/DDBJ whole genome shotgun (WGS) entry which is preliminary data.</text>
</comment>
<dbReference type="EMBL" id="BRPK01000006">
    <property type="protein sequence ID" value="GLB39412.1"/>
    <property type="molecule type" value="Genomic_DNA"/>
</dbReference>
<name>A0A9P3PN36_LYOSH</name>
<keyword evidence="2" id="KW-1185">Reference proteome</keyword>
<accession>A0A9P3PN36</accession>
<reference evidence="1" key="1">
    <citation type="submission" date="2022-07" db="EMBL/GenBank/DDBJ databases">
        <title>The genome of Lyophyllum shimeji provides insight into the initial evolution of ectomycorrhizal fungal genome.</title>
        <authorList>
            <person name="Kobayashi Y."/>
            <person name="Shibata T."/>
            <person name="Hirakawa H."/>
            <person name="Shigenobu S."/>
            <person name="Nishiyama T."/>
            <person name="Yamada A."/>
            <person name="Hasebe M."/>
            <person name="Kawaguchi M."/>
        </authorList>
    </citation>
    <scope>NUCLEOTIDE SEQUENCE</scope>
    <source>
        <strain evidence="1">AT787</strain>
    </source>
</reference>
<evidence type="ECO:0000313" key="1">
    <source>
        <dbReference type="EMBL" id="GLB39412.1"/>
    </source>
</evidence>
<proteinExistence type="predicted"/>
<evidence type="ECO:0000313" key="2">
    <source>
        <dbReference type="Proteomes" id="UP001063166"/>
    </source>
</evidence>
<sequence>MTSHSIQSRYSNSLAYASDVRNSSWSPALPNLPSRCIKSCLRSGASNAVLRSVKLPKVPTNQALMTEWEAPPEVGG</sequence>
<organism evidence="1 2">
    <name type="scientific">Lyophyllum shimeji</name>
    <name type="common">Hon-shimeji</name>
    <name type="synonym">Tricholoma shimeji</name>
    <dbReference type="NCBI Taxonomy" id="47721"/>
    <lineage>
        <taxon>Eukaryota</taxon>
        <taxon>Fungi</taxon>
        <taxon>Dikarya</taxon>
        <taxon>Basidiomycota</taxon>
        <taxon>Agaricomycotina</taxon>
        <taxon>Agaricomycetes</taxon>
        <taxon>Agaricomycetidae</taxon>
        <taxon>Agaricales</taxon>
        <taxon>Tricholomatineae</taxon>
        <taxon>Lyophyllaceae</taxon>
        <taxon>Lyophyllum</taxon>
    </lineage>
</organism>
<dbReference type="AlphaFoldDB" id="A0A9P3PN36"/>
<gene>
    <name evidence="1" type="ORF">LshimejAT787_0605740</name>
</gene>